<keyword evidence="12" id="KW-1185">Reference proteome</keyword>
<dbReference type="GO" id="GO:0005886">
    <property type="term" value="C:plasma membrane"/>
    <property type="evidence" value="ECO:0007669"/>
    <property type="project" value="UniProtKB-SubCell"/>
</dbReference>
<evidence type="ECO:0000256" key="7">
    <source>
        <dbReference type="SAM" id="Coils"/>
    </source>
</evidence>
<keyword evidence="3 8" id="KW-0812">Transmembrane</keyword>
<dbReference type="GO" id="GO:0016791">
    <property type="term" value="F:phosphatase activity"/>
    <property type="evidence" value="ECO:0007669"/>
    <property type="project" value="TreeGrafter"/>
</dbReference>
<evidence type="ECO:0000259" key="9">
    <source>
        <dbReference type="PROSITE" id="PS50885"/>
    </source>
</evidence>
<dbReference type="Gene3D" id="3.30.450.20">
    <property type="entry name" value="PAS domain"/>
    <property type="match status" value="2"/>
</dbReference>
<name>A0A8J7W7A8_9EURY</name>
<dbReference type="SUPFAM" id="SSF103190">
    <property type="entry name" value="Sensory domain-like"/>
    <property type="match status" value="1"/>
</dbReference>
<dbReference type="SMART" id="SM00304">
    <property type="entry name" value="HAMP"/>
    <property type="match status" value="1"/>
</dbReference>
<dbReference type="CDD" id="cd12913">
    <property type="entry name" value="PDC1_MCP_like"/>
    <property type="match status" value="1"/>
</dbReference>
<feature type="domain" description="PPM-type phosphatase" evidence="10">
    <location>
        <begin position="476"/>
        <end position="689"/>
    </location>
</feature>
<dbReference type="InterPro" id="IPR033479">
    <property type="entry name" value="dCache_1"/>
</dbReference>
<keyword evidence="2" id="KW-1003">Cell membrane</keyword>
<accession>A0A8J7W7A8</accession>
<dbReference type="PANTHER" id="PTHR43156:SF2">
    <property type="entry name" value="STAGE II SPORULATION PROTEIN E"/>
    <property type="match status" value="1"/>
</dbReference>
<dbReference type="Gene3D" id="3.60.40.10">
    <property type="entry name" value="PPM-type phosphatase domain"/>
    <property type="match status" value="1"/>
</dbReference>
<evidence type="ECO:0008006" key="13">
    <source>
        <dbReference type="Google" id="ProtNLM"/>
    </source>
</evidence>
<dbReference type="AlphaFoldDB" id="A0A8J7W7A8"/>
<dbReference type="PROSITE" id="PS50885">
    <property type="entry name" value="HAMP"/>
    <property type="match status" value="1"/>
</dbReference>
<feature type="transmembrane region" description="Helical" evidence="8">
    <location>
        <begin position="362"/>
        <end position="384"/>
    </location>
</feature>
<protein>
    <recommendedName>
        <fullName evidence="13">Serine/threonine protein phosphatase</fullName>
    </recommendedName>
</protein>
<reference evidence="11" key="1">
    <citation type="submission" date="2014-12" db="EMBL/GenBank/DDBJ databases">
        <authorList>
            <person name="Huang H.-H."/>
            <person name="Chen S.-C."/>
            <person name="Lai M.-C."/>
        </authorList>
    </citation>
    <scope>NUCLEOTIDE SEQUENCE</scope>
    <source>
        <strain evidence="11">K1F9705b</strain>
    </source>
</reference>
<dbReference type="PROSITE" id="PS51746">
    <property type="entry name" value="PPM_2"/>
    <property type="match status" value="1"/>
</dbReference>
<dbReference type="SMART" id="SM00331">
    <property type="entry name" value="PP2C_SIG"/>
    <property type="match status" value="1"/>
</dbReference>
<dbReference type="OrthoDB" id="110858at2157"/>
<dbReference type="Pfam" id="PF00672">
    <property type="entry name" value="HAMP"/>
    <property type="match status" value="1"/>
</dbReference>
<evidence type="ECO:0000256" key="2">
    <source>
        <dbReference type="ARBA" id="ARBA00022475"/>
    </source>
</evidence>
<dbReference type="PANTHER" id="PTHR43156">
    <property type="entry name" value="STAGE II SPORULATION PROTEIN E-RELATED"/>
    <property type="match status" value="1"/>
</dbReference>
<comment type="caution">
    <text evidence="11">The sequence shown here is derived from an EMBL/GenBank/DDBJ whole genome shotgun (WGS) entry which is preliminary data.</text>
</comment>
<keyword evidence="6 8" id="KW-0472">Membrane</keyword>
<evidence type="ECO:0000256" key="1">
    <source>
        <dbReference type="ARBA" id="ARBA00004651"/>
    </source>
</evidence>
<dbReference type="GO" id="GO:0007165">
    <property type="term" value="P:signal transduction"/>
    <property type="evidence" value="ECO:0007669"/>
    <property type="project" value="InterPro"/>
</dbReference>
<dbReference type="InterPro" id="IPR003660">
    <property type="entry name" value="HAMP_dom"/>
</dbReference>
<feature type="coiled-coil region" evidence="7">
    <location>
        <begin position="433"/>
        <end position="460"/>
    </location>
</feature>
<dbReference type="EMBL" id="JWHL01000018">
    <property type="protein sequence ID" value="MBR1369706.1"/>
    <property type="molecule type" value="Genomic_DNA"/>
</dbReference>
<dbReference type="InterPro" id="IPR029151">
    <property type="entry name" value="Sensor-like_sf"/>
</dbReference>
<dbReference type="Pfam" id="PF07228">
    <property type="entry name" value="SpoIIE"/>
    <property type="match status" value="1"/>
</dbReference>
<keyword evidence="4" id="KW-0378">Hydrolase</keyword>
<proteinExistence type="predicted"/>
<dbReference type="CDD" id="cd12912">
    <property type="entry name" value="PDC2_MCP_like"/>
    <property type="match status" value="1"/>
</dbReference>
<dbReference type="InterPro" id="IPR036457">
    <property type="entry name" value="PPM-type-like_dom_sf"/>
</dbReference>
<feature type="domain" description="HAMP" evidence="9">
    <location>
        <begin position="386"/>
        <end position="438"/>
    </location>
</feature>
<sequence>MDLPIPPMGVRTKILIAFLLISVISLLIAGGVASSAINKLGTSAVSQSEALGEQAVRDSTTALLEDAEEYLLRIAIDQADQASLSFEQTEMAIHTIGVYADNRRTGRPLAPVARTKEFIVAGTSPTIQKREALAEMEDIMISVATAHPEITWIYIGSESGIFRVYPETVTIDQEFDHRKRDWYRDGLSTDAVVWSRPYVDAGGEGLTVTCSYKIRDAGDVWVVGADVTIETINQQILGTKVSGDGYAMLIDRDGHVITRPGLNAEDRLWDESFTTENLLDAPNRELRAVAQKMILGESGISRISFEQRDVFFAYAPVRTTGWSIAVVMPVGTVIAPALETGEKLDTLTKETATEIDSQIDRAMHLFIVSMVVLIGAAVVGSAIFSQFITRPLKDLQKGATAIGKGDLDYRVNIGTNDEFESLAERFNQMSYELKEMMINLEKTTAERERLSRELEIAHHIQESFLPDRAPIVPGFDLAARSIPALFVGGDFYDFIPIGENRYGLVIADVSGKGVSAALFMALSRTLVRASTADEPSPATAITQANRLIYEDSKTSMFVTLFYAILDANNNTLTYVNAGHNPPVFIRGDDATITLLKADGIALGVIEEIALETVTIPLTSDDLLVLYTDGVTEAENADEELYGEERLEALMTEIRDRDATGIVDAIIDDIKEYAGDTPQSDDITLLVLKAKDGKECSDE</sequence>
<dbReference type="SUPFAM" id="SSF81606">
    <property type="entry name" value="PP2C-like"/>
    <property type="match status" value="1"/>
</dbReference>
<comment type="subcellular location">
    <subcellularLocation>
        <location evidence="1">Cell membrane</location>
        <topology evidence="1">Multi-pass membrane protein</topology>
    </subcellularLocation>
</comment>
<dbReference type="CDD" id="cd06225">
    <property type="entry name" value="HAMP"/>
    <property type="match status" value="1"/>
</dbReference>
<evidence type="ECO:0000313" key="11">
    <source>
        <dbReference type="EMBL" id="MBR1369706.1"/>
    </source>
</evidence>
<evidence type="ECO:0000256" key="6">
    <source>
        <dbReference type="ARBA" id="ARBA00023136"/>
    </source>
</evidence>
<evidence type="ECO:0000259" key="10">
    <source>
        <dbReference type="PROSITE" id="PS51746"/>
    </source>
</evidence>
<evidence type="ECO:0000256" key="4">
    <source>
        <dbReference type="ARBA" id="ARBA00022801"/>
    </source>
</evidence>
<gene>
    <name evidence="11" type="ORF">RJ53_09560</name>
</gene>
<dbReference type="RefSeq" id="WP_211531452.1">
    <property type="nucleotide sequence ID" value="NZ_JWHL01000018.1"/>
</dbReference>
<keyword evidence="7" id="KW-0175">Coiled coil</keyword>
<evidence type="ECO:0000313" key="12">
    <source>
        <dbReference type="Proteomes" id="UP000730161"/>
    </source>
</evidence>
<keyword evidence="5 8" id="KW-1133">Transmembrane helix</keyword>
<dbReference type="Proteomes" id="UP000730161">
    <property type="component" value="Unassembled WGS sequence"/>
</dbReference>
<evidence type="ECO:0000256" key="3">
    <source>
        <dbReference type="ARBA" id="ARBA00022692"/>
    </source>
</evidence>
<dbReference type="SUPFAM" id="SSF158472">
    <property type="entry name" value="HAMP domain-like"/>
    <property type="match status" value="1"/>
</dbReference>
<dbReference type="Gene3D" id="6.10.340.10">
    <property type="match status" value="1"/>
</dbReference>
<organism evidence="11 12">
    <name type="scientific">Methanocalculus chunghsingensis</name>
    <dbReference type="NCBI Taxonomy" id="156457"/>
    <lineage>
        <taxon>Archaea</taxon>
        <taxon>Methanobacteriati</taxon>
        <taxon>Methanobacteriota</taxon>
        <taxon>Stenosarchaea group</taxon>
        <taxon>Methanomicrobia</taxon>
        <taxon>Methanomicrobiales</taxon>
        <taxon>Methanocalculaceae</taxon>
        <taxon>Methanocalculus</taxon>
    </lineage>
</organism>
<evidence type="ECO:0000256" key="5">
    <source>
        <dbReference type="ARBA" id="ARBA00022989"/>
    </source>
</evidence>
<dbReference type="InterPro" id="IPR052016">
    <property type="entry name" value="Bact_Sigma-Reg"/>
</dbReference>
<evidence type="ECO:0000256" key="8">
    <source>
        <dbReference type="SAM" id="Phobius"/>
    </source>
</evidence>
<dbReference type="InterPro" id="IPR001932">
    <property type="entry name" value="PPM-type_phosphatase-like_dom"/>
</dbReference>
<dbReference type="Pfam" id="PF02743">
    <property type="entry name" value="dCache_1"/>
    <property type="match status" value="1"/>
</dbReference>